<protein>
    <recommendedName>
        <fullName evidence="4">DUF4194 domain-containing protein</fullName>
    </recommendedName>
</protein>
<evidence type="ECO:0008006" key="4">
    <source>
        <dbReference type="Google" id="ProtNLM"/>
    </source>
</evidence>
<dbReference type="Proteomes" id="UP000183469">
    <property type="component" value="Unassembled WGS sequence"/>
</dbReference>
<dbReference type="Pfam" id="PF13835">
    <property type="entry name" value="DUF4194"/>
    <property type="match status" value="1"/>
</dbReference>
<evidence type="ECO:0000313" key="3">
    <source>
        <dbReference type="Proteomes" id="UP000183469"/>
    </source>
</evidence>
<reference evidence="2 3" key="1">
    <citation type="submission" date="2016-10" db="EMBL/GenBank/DDBJ databases">
        <authorList>
            <person name="de Groot N.N."/>
        </authorList>
    </citation>
    <scope>NUCLEOTIDE SEQUENCE [LARGE SCALE GENOMIC DNA]</scope>
    <source>
        <strain evidence="2 3">DSM 2872</strain>
    </source>
</reference>
<dbReference type="RefSeq" id="WP_256202865.1">
    <property type="nucleotide sequence ID" value="NZ_FNQG01000013.1"/>
</dbReference>
<dbReference type="InterPro" id="IPR025449">
    <property type="entry name" value="JetB"/>
</dbReference>
<feature type="compositionally biased region" description="Acidic residues" evidence="1">
    <location>
        <begin position="203"/>
        <end position="213"/>
    </location>
</feature>
<organism evidence="2 3">
    <name type="scientific">Selenomonas ruminantium</name>
    <dbReference type="NCBI Taxonomy" id="971"/>
    <lineage>
        <taxon>Bacteria</taxon>
        <taxon>Bacillati</taxon>
        <taxon>Bacillota</taxon>
        <taxon>Negativicutes</taxon>
        <taxon>Selenomonadales</taxon>
        <taxon>Selenomonadaceae</taxon>
        <taxon>Selenomonas</taxon>
    </lineage>
</organism>
<dbReference type="AlphaFoldDB" id="A0A1H4A1C0"/>
<name>A0A1H4A1C0_SELRU</name>
<proteinExistence type="predicted"/>
<evidence type="ECO:0000313" key="2">
    <source>
        <dbReference type="EMBL" id="SEA29608.1"/>
    </source>
</evidence>
<evidence type="ECO:0000256" key="1">
    <source>
        <dbReference type="SAM" id="MobiDB-lite"/>
    </source>
</evidence>
<gene>
    <name evidence="2" type="ORF">SAMN05660648_02689</name>
</gene>
<accession>A0A1H4A1C0</accession>
<sequence>MSTVEEMTERNEENFSRAAITLLKGIVSRGRDEVLWQFIVNDRSALSDYFRRIGLILIIDEVDEYAYLKQEDAAGLPRLVQRYQLSYPVSMLLVQLRKALGEQDTASGDTRLVISFADIMRRMEPFLPVPGNEMKFRQSLEHTIGQVMQLGFLQKLKGSEDEYEVRPVLRSFVDAQWLSDFNEKLAEYEVHGQMIHQGAAEDKSDENEGEEGLLGEFVRNE</sequence>
<dbReference type="EMBL" id="FNQG01000013">
    <property type="protein sequence ID" value="SEA29608.1"/>
    <property type="molecule type" value="Genomic_DNA"/>
</dbReference>
<feature type="region of interest" description="Disordered" evidence="1">
    <location>
        <begin position="197"/>
        <end position="221"/>
    </location>
</feature>